<dbReference type="Pfam" id="PF00544">
    <property type="entry name" value="Pectate_lyase_4"/>
    <property type="match status" value="1"/>
</dbReference>
<evidence type="ECO:0000256" key="8">
    <source>
        <dbReference type="RuleBase" id="RU361173"/>
    </source>
</evidence>
<comment type="caution">
    <text evidence="11">The sequence shown here is derived from an EMBL/GenBank/DDBJ whole genome shotgun (WGS) entry which is preliminary data.</text>
</comment>
<dbReference type="InterPro" id="IPR012334">
    <property type="entry name" value="Pectin_lyas_fold"/>
</dbReference>
<organism evidence="11 12">
    <name type="scientific">Myriangium duriaei CBS 260.36</name>
    <dbReference type="NCBI Taxonomy" id="1168546"/>
    <lineage>
        <taxon>Eukaryota</taxon>
        <taxon>Fungi</taxon>
        <taxon>Dikarya</taxon>
        <taxon>Ascomycota</taxon>
        <taxon>Pezizomycotina</taxon>
        <taxon>Dothideomycetes</taxon>
        <taxon>Dothideomycetidae</taxon>
        <taxon>Myriangiales</taxon>
        <taxon>Myriangiaceae</taxon>
        <taxon>Myriangium</taxon>
    </lineage>
</organism>
<dbReference type="GO" id="GO:0000272">
    <property type="term" value="P:polysaccharide catabolic process"/>
    <property type="evidence" value="ECO:0007669"/>
    <property type="project" value="UniProtKB-KW"/>
</dbReference>
<keyword evidence="4 9" id="KW-0732">Signal</keyword>
<evidence type="ECO:0000256" key="6">
    <source>
        <dbReference type="ARBA" id="ARBA00036818"/>
    </source>
</evidence>
<accession>A0A9P4MCU9</accession>
<evidence type="ECO:0000256" key="3">
    <source>
        <dbReference type="ARBA" id="ARBA00022525"/>
    </source>
</evidence>
<evidence type="ECO:0000259" key="10">
    <source>
        <dbReference type="SMART" id="SM00656"/>
    </source>
</evidence>
<evidence type="ECO:0000256" key="5">
    <source>
        <dbReference type="ARBA" id="ARBA00023239"/>
    </source>
</evidence>
<evidence type="ECO:0000313" key="12">
    <source>
        <dbReference type="Proteomes" id="UP000799439"/>
    </source>
</evidence>
<dbReference type="Proteomes" id="UP000799439">
    <property type="component" value="Unassembled WGS sequence"/>
</dbReference>
<sequence>MWSCTFLLFASLGKIFAITVSGAAEGFARGVRGGGSASPVYPKTNDELVSYLKDNSPRVIVLTKTFDFTGTQGRDKGTGCAPWGRGAACQVALNANNWCKTHHPGAPTVSVSYDKAGILGITITSNKTLLGKGSSGAIKGRGIRVVHGASNVIVQNIAITDINPKVCWGGDGITLDGTDMVWIDHVTTARIGRQHIVLGKRGSGRVTISNSYIDGRTKYSAKCNSYHYWNLFFTGSSDLVTLKGNYIFHTSGRAPKVGGNTLLHAVNNYWYDNDHHGFEIDAGGMALVEGNYFQKVNRIFESPIRGQLFSSPDTTANAACKQYLGRSCVMNGYGGSSVISKADKAFLRNFRGKNIASASAYTSVANNVRRNAGQGKLRRRWLPW</sequence>
<evidence type="ECO:0000256" key="2">
    <source>
        <dbReference type="ARBA" id="ARBA00010980"/>
    </source>
</evidence>
<evidence type="ECO:0000313" key="11">
    <source>
        <dbReference type="EMBL" id="KAF2148573.1"/>
    </source>
</evidence>
<dbReference type="AlphaFoldDB" id="A0A9P4MCU9"/>
<dbReference type="OrthoDB" id="1637350at2759"/>
<keyword evidence="8" id="KW-0624">Polysaccharide degradation</keyword>
<dbReference type="PANTHER" id="PTHR31683">
    <property type="entry name" value="PECTATE LYASE 18-RELATED"/>
    <property type="match status" value="1"/>
</dbReference>
<dbReference type="InterPro" id="IPR002022">
    <property type="entry name" value="Pec_lyase"/>
</dbReference>
<proteinExistence type="inferred from homology"/>
<evidence type="ECO:0000256" key="4">
    <source>
        <dbReference type="ARBA" id="ARBA00022729"/>
    </source>
</evidence>
<dbReference type="FunFam" id="2.160.20.10:FF:000003">
    <property type="entry name" value="Pectin lyase F"/>
    <property type="match status" value="1"/>
</dbReference>
<dbReference type="InterPro" id="IPR011050">
    <property type="entry name" value="Pectin_lyase_fold/virulence"/>
</dbReference>
<keyword evidence="3 8" id="KW-0964">Secreted</keyword>
<dbReference type="InterPro" id="IPR045032">
    <property type="entry name" value="PEL"/>
</dbReference>
<comment type="similarity">
    <text evidence="2 8">Belongs to the polysaccharide lyase 1 family.</text>
</comment>
<dbReference type="GO" id="GO:0030570">
    <property type="term" value="F:pectate lyase activity"/>
    <property type="evidence" value="ECO:0007669"/>
    <property type="project" value="InterPro"/>
</dbReference>
<evidence type="ECO:0000256" key="7">
    <source>
        <dbReference type="ARBA" id="ARBA00039082"/>
    </source>
</evidence>
<comment type="catalytic activity">
    <reaction evidence="6">
        <text>Eliminative cleavage of (1-&gt;4)-alpha-D-galacturonan methyl ester to give oligosaccharides with 4-deoxy-6-O-methyl-alpha-D-galact-4-enuronosyl groups at their non-reducing ends.</text>
        <dbReference type="EC" id="4.2.2.10"/>
    </reaction>
</comment>
<dbReference type="EC" id="4.2.2.10" evidence="7"/>
<evidence type="ECO:0000256" key="1">
    <source>
        <dbReference type="ARBA" id="ARBA00004613"/>
    </source>
</evidence>
<dbReference type="GO" id="GO:0005576">
    <property type="term" value="C:extracellular region"/>
    <property type="evidence" value="ECO:0007669"/>
    <property type="project" value="UniProtKB-SubCell"/>
</dbReference>
<dbReference type="SUPFAM" id="SSF51126">
    <property type="entry name" value="Pectin lyase-like"/>
    <property type="match status" value="1"/>
</dbReference>
<name>A0A9P4MCU9_9PEZI</name>
<keyword evidence="12" id="KW-1185">Reference proteome</keyword>
<evidence type="ECO:0000256" key="9">
    <source>
        <dbReference type="SAM" id="SignalP"/>
    </source>
</evidence>
<dbReference type="PANTHER" id="PTHR31683:SF16">
    <property type="entry name" value="PECTIN LYASE A-RELATED"/>
    <property type="match status" value="1"/>
</dbReference>
<gene>
    <name evidence="11" type="ORF">K461DRAFT_297977</name>
</gene>
<dbReference type="EMBL" id="ML996093">
    <property type="protein sequence ID" value="KAF2148573.1"/>
    <property type="molecule type" value="Genomic_DNA"/>
</dbReference>
<feature type="signal peptide" evidence="9">
    <location>
        <begin position="1"/>
        <end position="17"/>
    </location>
</feature>
<dbReference type="SMART" id="SM00656">
    <property type="entry name" value="Amb_all"/>
    <property type="match status" value="1"/>
</dbReference>
<keyword evidence="8" id="KW-0119">Carbohydrate metabolism</keyword>
<comment type="subcellular location">
    <subcellularLocation>
        <location evidence="1 8">Secreted</location>
    </subcellularLocation>
</comment>
<reference evidence="11" key="1">
    <citation type="journal article" date="2020" name="Stud. Mycol.">
        <title>101 Dothideomycetes genomes: a test case for predicting lifestyles and emergence of pathogens.</title>
        <authorList>
            <person name="Haridas S."/>
            <person name="Albert R."/>
            <person name="Binder M."/>
            <person name="Bloem J."/>
            <person name="Labutti K."/>
            <person name="Salamov A."/>
            <person name="Andreopoulos B."/>
            <person name="Baker S."/>
            <person name="Barry K."/>
            <person name="Bills G."/>
            <person name="Bluhm B."/>
            <person name="Cannon C."/>
            <person name="Castanera R."/>
            <person name="Culley D."/>
            <person name="Daum C."/>
            <person name="Ezra D."/>
            <person name="Gonzalez J."/>
            <person name="Henrissat B."/>
            <person name="Kuo A."/>
            <person name="Liang C."/>
            <person name="Lipzen A."/>
            <person name="Lutzoni F."/>
            <person name="Magnuson J."/>
            <person name="Mondo S."/>
            <person name="Nolan M."/>
            <person name="Ohm R."/>
            <person name="Pangilinan J."/>
            <person name="Park H.-J."/>
            <person name="Ramirez L."/>
            <person name="Alfaro M."/>
            <person name="Sun H."/>
            <person name="Tritt A."/>
            <person name="Yoshinaga Y."/>
            <person name="Zwiers L.-H."/>
            <person name="Turgeon B."/>
            <person name="Goodwin S."/>
            <person name="Spatafora J."/>
            <person name="Crous P."/>
            <person name="Grigoriev I."/>
        </authorList>
    </citation>
    <scope>NUCLEOTIDE SEQUENCE</scope>
    <source>
        <strain evidence="11">CBS 260.36</strain>
    </source>
</reference>
<dbReference type="GO" id="GO:0047490">
    <property type="term" value="F:pectin lyase activity"/>
    <property type="evidence" value="ECO:0007669"/>
    <property type="project" value="UniProtKB-EC"/>
</dbReference>
<dbReference type="Gene3D" id="2.160.20.10">
    <property type="entry name" value="Single-stranded right-handed beta-helix, Pectin lyase-like"/>
    <property type="match status" value="1"/>
</dbReference>
<protein>
    <recommendedName>
        <fullName evidence="7">pectin lyase</fullName>
        <ecNumber evidence="7">4.2.2.10</ecNumber>
    </recommendedName>
</protein>
<feature type="domain" description="Pectate lyase" evidence="10">
    <location>
        <begin position="92"/>
        <end position="299"/>
    </location>
</feature>
<keyword evidence="5 8" id="KW-0456">Lyase</keyword>
<feature type="chain" id="PRO_5040163952" description="pectin lyase" evidence="9">
    <location>
        <begin position="18"/>
        <end position="384"/>
    </location>
</feature>